<proteinExistence type="predicted"/>
<evidence type="ECO:0000313" key="2">
    <source>
        <dbReference type="Proteomes" id="UP000242942"/>
    </source>
</evidence>
<dbReference type="EMBL" id="FLRI01000342">
    <property type="protein sequence ID" value="SBT84171.1"/>
    <property type="molecule type" value="Genomic_DNA"/>
</dbReference>
<dbReference type="AlphaFoldDB" id="A0A1D3JER1"/>
<dbReference type="VEuPathDB" id="PlasmoDB:POWCR01_000198300"/>
<gene>
    <name evidence="1" type="primary">PocGH01_00177200</name>
    <name evidence="1" type="ORF">POCGH01_00177200</name>
</gene>
<protein>
    <submittedName>
        <fullName evidence="1">PIR protein</fullName>
    </submittedName>
</protein>
<accession>A0A1D3JER1</accession>
<reference evidence="1 2" key="1">
    <citation type="submission" date="2016-06" db="EMBL/GenBank/DDBJ databases">
        <authorList>
            <consortium name="Pathogen Informatics"/>
        </authorList>
    </citation>
    <scope>NUCLEOTIDE SEQUENCE [LARGE SCALE GENOMIC DNA]</scope>
    <source>
        <strain evidence="1">PocGH01</strain>
    </source>
</reference>
<name>A0A1D3JER1_PLAOA</name>
<sequence>MATGEPDFDIFENSEDYFQNEALIDAIPHPYNANFCYRTENPDFKHNLDLMNLCKNFVVFLEKLQAAYANDTTKYSKYIEYLNFWLTYKSTATGKSDDYITKFYEFIQNNYKAFPPDGELKRKIYHIKGKSFNNMSILYDLYRLYYEIIHKSQEKCDKFHKKFMENYNLGISKCYTDEEKLCTPLEKFKQFYDINRSSRLHMCSTQGLPELPKFVTPNPSNGMNFIDKFSYHLSQLSKKQTKETHSIISNTVYPNLVTLLSLNYNLLLYSSEKEKRDNMIEILYEFIEFCKDRSTITFLDSLIERFFNGFYEKKKSNVPFINSFIKEFFRDFYENEKGEYELIYEECSNKNSQESYCSKYKMCNEKLGQDLHKIKNNIKEYLEYKETPAQQLFPQLVQSLAPQYSSSETPLYVEDEDNSSSNSTPINVGVGVGALFTLSFLYKFTPIGSWLNRTFLSKGNTVYNYNEDSDQDILDNSSDFDNYLYKKRGINLAYNAS</sequence>
<dbReference type="OrthoDB" id="386681at2759"/>
<dbReference type="Proteomes" id="UP000242942">
    <property type="component" value="Unassembled WGS sequence"/>
</dbReference>
<keyword evidence="2" id="KW-1185">Reference proteome</keyword>
<evidence type="ECO:0000313" key="1">
    <source>
        <dbReference type="EMBL" id="SBT84171.1"/>
    </source>
</evidence>
<organism evidence="1 2">
    <name type="scientific">Plasmodium ovale</name>
    <name type="common">malaria parasite P. ovale</name>
    <dbReference type="NCBI Taxonomy" id="36330"/>
    <lineage>
        <taxon>Eukaryota</taxon>
        <taxon>Sar</taxon>
        <taxon>Alveolata</taxon>
        <taxon>Apicomplexa</taxon>
        <taxon>Aconoidasida</taxon>
        <taxon>Haemosporida</taxon>
        <taxon>Plasmodiidae</taxon>
        <taxon>Plasmodium</taxon>
        <taxon>Plasmodium (Plasmodium)</taxon>
    </lineage>
</organism>
<dbReference type="VEuPathDB" id="PlasmoDB:PocGH01_00177200"/>
<dbReference type="InterPro" id="IPR008780">
    <property type="entry name" value="Plasmodium_Vir"/>
</dbReference>
<dbReference type="Pfam" id="PF05795">
    <property type="entry name" value="Plasmodium_Vir"/>
    <property type="match status" value="1"/>
</dbReference>